<dbReference type="EMBL" id="HBUE01226591">
    <property type="protein sequence ID" value="CAG6542573.1"/>
    <property type="molecule type" value="Transcribed_RNA"/>
</dbReference>
<dbReference type="EMBL" id="HBUE01333341">
    <property type="protein sequence ID" value="CAG6594680.1"/>
    <property type="molecule type" value="Transcribed_RNA"/>
</dbReference>
<feature type="signal peptide" evidence="1">
    <location>
        <begin position="1"/>
        <end position="18"/>
    </location>
</feature>
<accession>A0A8D8MW05</accession>
<proteinExistence type="predicted"/>
<reference evidence="2" key="1">
    <citation type="submission" date="2021-05" db="EMBL/GenBank/DDBJ databases">
        <authorList>
            <person name="Alioto T."/>
            <person name="Alioto T."/>
            <person name="Gomez Garrido J."/>
        </authorList>
    </citation>
    <scope>NUCLEOTIDE SEQUENCE</scope>
</reference>
<name>A0A8D8MW05_CULPI</name>
<evidence type="ECO:0000256" key="1">
    <source>
        <dbReference type="SAM" id="SignalP"/>
    </source>
</evidence>
<protein>
    <submittedName>
        <fullName evidence="2">(northern house mosquito) hypothetical protein</fullName>
    </submittedName>
</protein>
<evidence type="ECO:0000313" key="2">
    <source>
        <dbReference type="EMBL" id="CAG6542573.1"/>
    </source>
</evidence>
<sequence length="137" mass="15971">MVSIHFCCWLADNLFIKAELLCLIQLPCCPGDHRRSYFCFCSAQESPQVTKTGQSVSRESGQFSTSNLTRFQLAQPFSVNFLPFFRLIRNDCTINQNYTLKHADFDRFAKIFTTFFFFECTRMSHKSCSPNRSLLFM</sequence>
<organism evidence="2">
    <name type="scientific">Culex pipiens</name>
    <name type="common">House mosquito</name>
    <dbReference type="NCBI Taxonomy" id="7175"/>
    <lineage>
        <taxon>Eukaryota</taxon>
        <taxon>Metazoa</taxon>
        <taxon>Ecdysozoa</taxon>
        <taxon>Arthropoda</taxon>
        <taxon>Hexapoda</taxon>
        <taxon>Insecta</taxon>
        <taxon>Pterygota</taxon>
        <taxon>Neoptera</taxon>
        <taxon>Endopterygota</taxon>
        <taxon>Diptera</taxon>
        <taxon>Nematocera</taxon>
        <taxon>Culicoidea</taxon>
        <taxon>Culicidae</taxon>
        <taxon>Culicinae</taxon>
        <taxon>Culicini</taxon>
        <taxon>Culex</taxon>
        <taxon>Culex</taxon>
    </lineage>
</organism>
<dbReference type="AlphaFoldDB" id="A0A8D8MW05"/>
<keyword evidence="1" id="KW-0732">Signal</keyword>
<feature type="chain" id="PRO_5036261504" evidence="1">
    <location>
        <begin position="19"/>
        <end position="137"/>
    </location>
</feature>